<comment type="caution">
    <text evidence="7">The sequence shown here is derived from an EMBL/GenBank/DDBJ whole genome shotgun (WGS) entry which is preliminary data.</text>
</comment>
<feature type="transmembrane region" description="Helical" evidence="6">
    <location>
        <begin position="55"/>
        <end position="80"/>
    </location>
</feature>
<evidence type="ECO:0000256" key="4">
    <source>
        <dbReference type="ARBA" id="ARBA00022989"/>
    </source>
</evidence>
<comment type="similarity">
    <text evidence="2">Belongs to the tetraspanin (TM4SF) family.</text>
</comment>
<dbReference type="GO" id="GO:0016020">
    <property type="term" value="C:membrane"/>
    <property type="evidence" value="ECO:0007669"/>
    <property type="project" value="UniProtKB-SubCell"/>
</dbReference>
<evidence type="ECO:0000256" key="5">
    <source>
        <dbReference type="ARBA" id="ARBA00023136"/>
    </source>
</evidence>
<name>A0AAN9FYG4_9CAEN</name>
<evidence type="ECO:0000256" key="2">
    <source>
        <dbReference type="ARBA" id="ARBA00006840"/>
    </source>
</evidence>
<dbReference type="Proteomes" id="UP001374579">
    <property type="component" value="Unassembled WGS sequence"/>
</dbReference>
<keyword evidence="5 6" id="KW-0472">Membrane</keyword>
<comment type="subcellular location">
    <subcellularLocation>
        <location evidence="1">Membrane</location>
        <topology evidence="1">Multi-pass membrane protein</topology>
    </subcellularLocation>
</comment>
<dbReference type="EMBL" id="JBAMIC010003385">
    <property type="protein sequence ID" value="KAK7088999.1"/>
    <property type="molecule type" value="Genomic_DNA"/>
</dbReference>
<dbReference type="Pfam" id="PF00335">
    <property type="entry name" value="Tetraspanin"/>
    <property type="match status" value="1"/>
</dbReference>
<proteinExistence type="inferred from homology"/>
<evidence type="ECO:0000256" key="6">
    <source>
        <dbReference type="SAM" id="Phobius"/>
    </source>
</evidence>
<keyword evidence="4 6" id="KW-1133">Transmembrane helix</keyword>
<evidence type="ECO:0000313" key="7">
    <source>
        <dbReference type="EMBL" id="KAK7088999.1"/>
    </source>
</evidence>
<gene>
    <name evidence="7" type="ORF">V1264_024575</name>
</gene>
<protein>
    <submittedName>
        <fullName evidence="7">Uncharacterized protein</fullName>
    </submittedName>
</protein>
<evidence type="ECO:0000313" key="8">
    <source>
        <dbReference type="Proteomes" id="UP001374579"/>
    </source>
</evidence>
<dbReference type="PRINTS" id="PR00259">
    <property type="entry name" value="TMFOUR"/>
</dbReference>
<feature type="transmembrane region" description="Helical" evidence="6">
    <location>
        <begin position="12"/>
        <end position="35"/>
    </location>
</feature>
<accession>A0AAN9FYG4</accession>
<keyword evidence="8" id="KW-1185">Reference proteome</keyword>
<evidence type="ECO:0000256" key="3">
    <source>
        <dbReference type="ARBA" id="ARBA00022692"/>
    </source>
</evidence>
<sequence>MGLTGCGNFLKYSMFFFNAIILIAGCGLLGFGVYIRTNSDRVSHFTSVLGNYMYTSFSMALISCGGIVILLSFLGCCGAIKEVRCMLGTVRTSRCILGFVPFQV</sequence>
<dbReference type="InterPro" id="IPR018499">
    <property type="entry name" value="Tetraspanin/Peripherin"/>
</dbReference>
<dbReference type="PROSITE" id="PS00421">
    <property type="entry name" value="TM4_1"/>
    <property type="match status" value="1"/>
</dbReference>
<dbReference type="AlphaFoldDB" id="A0AAN9FYG4"/>
<reference evidence="7 8" key="1">
    <citation type="submission" date="2024-02" db="EMBL/GenBank/DDBJ databases">
        <title>Chromosome-scale genome assembly of the rough periwinkle Littorina saxatilis.</title>
        <authorList>
            <person name="De Jode A."/>
            <person name="Faria R."/>
            <person name="Formenti G."/>
            <person name="Sims Y."/>
            <person name="Smith T.P."/>
            <person name="Tracey A."/>
            <person name="Wood J.M.D."/>
            <person name="Zagrodzka Z.B."/>
            <person name="Johannesson K."/>
            <person name="Butlin R.K."/>
            <person name="Leder E.H."/>
        </authorList>
    </citation>
    <scope>NUCLEOTIDE SEQUENCE [LARGE SCALE GENOMIC DNA]</scope>
    <source>
        <strain evidence="7">Snail1</strain>
        <tissue evidence="7">Muscle</tissue>
    </source>
</reference>
<keyword evidence="3 6" id="KW-0812">Transmembrane</keyword>
<evidence type="ECO:0000256" key="1">
    <source>
        <dbReference type="ARBA" id="ARBA00004141"/>
    </source>
</evidence>
<organism evidence="7 8">
    <name type="scientific">Littorina saxatilis</name>
    <dbReference type="NCBI Taxonomy" id="31220"/>
    <lineage>
        <taxon>Eukaryota</taxon>
        <taxon>Metazoa</taxon>
        <taxon>Spiralia</taxon>
        <taxon>Lophotrochozoa</taxon>
        <taxon>Mollusca</taxon>
        <taxon>Gastropoda</taxon>
        <taxon>Caenogastropoda</taxon>
        <taxon>Littorinimorpha</taxon>
        <taxon>Littorinoidea</taxon>
        <taxon>Littorinidae</taxon>
        <taxon>Littorina</taxon>
    </lineage>
</organism>
<dbReference type="InterPro" id="IPR018503">
    <property type="entry name" value="Tetraspanin_CS"/>
</dbReference>